<dbReference type="GO" id="GO:0016020">
    <property type="term" value="C:membrane"/>
    <property type="evidence" value="ECO:0007669"/>
    <property type="project" value="UniProtKB-SubCell"/>
</dbReference>
<dbReference type="Proteomes" id="UP000054549">
    <property type="component" value="Unassembled WGS sequence"/>
</dbReference>
<keyword evidence="3 10" id="KW-0812">Transmembrane</keyword>
<dbReference type="PANTHER" id="PTHR12246">
    <property type="entry name" value="PALMITOYLTRANSFERASE ZDHHC16"/>
    <property type="match status" value="1"/>
</dbReference>
<keyword evidence="4 10" id="KW-1133">Transmembrane helix</keyword>
<keyword evidence="5 10" id="KW-0472">Membrane</keyword>
<evidence type="ECO:0000256" key="2">
    <source>
        <dbReference type="ARBA" id="ARBA00022679"/>
    </source>
</evidence>
<keyword evidence="8 10" id="KW-0012">Acyltransferase</keyword>
<evidence type="ECO:0000256" key="3">
    <source>
        <dbReference type="ARBA" id="ARBA00022692"/>
    </source>
</evidence>
<evidence type="ECO:0000259" key="11">
    <source>
        <dbReference type="Pfam" id="PF01529"/>
    </source>
</evidence>
<gene>
    <name evidence="12" type="ORF">M378DRAFT_78934</name>
</gene>
<comment type="domain">
    <text evidence="10">The DHHC domain is required for palmitoyltransferase activity.</text>
</comment>
<accession>A0A0C2X473</accession>
<dbReference type="InParanoid" id="A0A0C2X473"/>
<evidence type="ECO:0000256" key="7">
    <source>
        <dbReference type="ARBA" id="ARBA00023288"/>
    </source>
</evidence>
<evidence type="ECO:0000256" key="5">
    <source>
        <dbReference type="ARBA" id="ARBA00023136"/>
    </source>
</evidence>
<dbReference type="GO" id="GO:0019706">
    <property type="term" value="F:protein-cysteine S-palmitoyltransferase activity"/>
    <property type="evidence" value="ECO:0007669"/>
    <property type="project" value="UniProtKB-EC"/>
</dbReference>
<feature type="transmembrane region" description="Helical" evidence="10">
    <location>
        <begin position="165"/>
        <end position="185"/>
    </location>
</feature>
<dbReference type="OrthoDB" id="9909019at2759"/>
<evidence type="ECO:0000256" key="4">
    <source>
        <dbReference type="ARBA" id="ARBA00022989"/>
    </source>
</evidence>
<reference evidence="12 13" key="1">
    <citation type="submission" date="2014-04" db="EMBL/GenBank/DDBJ databases">
        <title>Evolutionary Origins and Diversification of the Mycorrhizal Mutualists.</title>
        <authorList>
            <consortium name="DOE Joint Genome Institute"/>
            <consortium name="Mycorrhizal Genomics Consortium"/>
            <person name="Kohler A."/>
            <person name="Kuo A."/>
            <person name="Nagy L.G."/>
            <person name="Floudas D."/>
            <person name="Copeland A."/>
            <person name="Barry K.W."/>
            <person name="Cichocki N."/>
            <person name="Veneault-Fourrey C."/>
            <person name="LaButti K."/>
            <person name="Lindquist E.A."/>
            <person name="Lipzen A."/>
            <person name="Lundell T."/>
            <person name="Morin E."/>
            <person name="Murat C."/>
            <person name="Riley R."/>
            <person name="Ohm R."/>
            <person name="Sun H."/>
            <person name="Tunlid A."/>
            <person name="Henrissat B."/>
            <person name="Grigoriev I.V."/>
            <person name="Hibbett D.S."/>
            <person name="Martin F."/>
        </authorList>
    </citation>
    <scope>NUCLEOTIDE SEQUENCE [LARGE SCALE GENOMIC DNA]</scope>
    <source>
        <strain evidence="12 13">Koide BX008</strain>
    </source>
</reference>
<evidence type="ECO:0000313" key="12">
    <source>
        <dbReference type="EMBL" id="KIL64061.1"/>
    </source>
</evidence>
<dbReference type="STRING" id="946122.A0A0C2X473"/>
<comment type="catalytic activity">
    <reaction evidence="9 10">
        <text>L-cysteinyl-[protein] + hexadecanoyl-CoA = S-hexadecanoyl-L-cysteinyl-[protein] + CoA</text>
        <dbReference type="Rhea" id="RHEA:36683"/>
        <dbReference type="Rhea" id="RHEA-COMP:10131"/>
        <dbReference type="Rhea" id="RHEA-COMP:11032"/>
        <dbReference type="ChEBI" id="CHEBI:29950"/>
        <dbReference type="ChEBI" id="CHEBI:57287"/>
        <dbReference type="ChEBI" id="CHEBI:57379"/>
        <dbReference type="ChEBI" id="CHEBI:74151"/>
        <dbReference type="EC" id="2.3.1.225"/>
    </reaction>
</comment>
<comment type="similarity">
    <text evidence="10">Belongs to the DHHC palmitoyltransferase family.</text>
</comment>
<dbReference type="EC" id="2.3.1.225" evidence="10"/>
<dbReference type="InterPro" id="IPR001594">
    <property type="entry name" value="Palmitoyltrfase_DHHC"/>
</dbReference>
<dbReference type="AlphaFoldDB" id="A0A0C2X473"/>
<protein>
    <recommendedName>
        <fullName evidence="10">Palmitoyltransferase</fullName>
        <ecNumber evidence="10">2.3.1.225</ecNumber>
    </recommendedName>
</protein>
<dbReference type="InterPro" id="IPR039859">
    <property type="entry name" value="PFA4/ZDH16/20/ERF2-like"/>
</dbReference>
<evidence type="ECO:0000256" key="10">
    <source>
        <dbReference type="RuleBase" id="RU079119"/>
    </source>
</evidence>
<organism evidence="12 13">
    <name type="scientific">Amanita muscaria (strain Koide BX008)</name>
    <dbReference type="NCBI Taxonomy" id="946122"/>
    <lineage>
        <taxon>Eukaryota</taxon>
        <taxon>Fungi</taxon>
        <taxon>Dikarya</taxon>
        <taxon>Basidiomycota</taxon>
        <taxon>Agaricomycotina</taxon>
        <taxon>Agaricomycetes</taxon>
        <taxon>Agaricomycetidae</taxon>
        <taxon>Agaricales</taxon>
        <taxon>Pluteineae</taxon>
        <taxon>Amanitaceae</taxon>
        <taxon>Amanita</taxon>
    </lineage>
</organism>
<dbReference type="FunCoup" id="A0A0C2X473">
    <property type="interactions" value="231"/>
</dbReference>
<proteinExistence type="inferred from homology"/>
<evidence type="ECO:0000256" key="8">
    <source>
        <dbReference type="ARBA" id="ARBA00023315"/>
    </source>
</evidence>
<keyword evidence="7" id="KW-0449">Lipoprotein</keyword>
<sequence length="329" mass="37169">MLCARTVFRCFRAVEHFADRLTGAAGPYFVGLAVVLITAGALCFFTVILPSLPFSLLTVPICFLIAANLYLHYLWVCTMPPGFADEPENPPDRTVAGWLWGKRRGRMQNTTISPAYVGNCAKCGSDKPERTHHCRICKRCILKYDHHCPPSGINQCVGLYNERHFVLFMIYFVLSTACFSGFGYQHFFLALGIYPYDWSYFLPPWVFVLVYLLSSILCLAVAIMLSFHLWGIALAETSVESHDFPAYRAKAKSRGTTFVNCYDLGKRQNLQLFFNVGPLGHSYLTLVLPLRISPYTNGRAWAKRHGLSRHQGIDASDEFTDDEEHSIIP</sequence>
<keyword evidence="13" id="KW-1185">Reference proteome</keyword>
<evidence type="ECO:0000313" key="13">
    <source>
        <dbReference type="Proteomes" id="UP000054549"/>
    </source>
</evidence>
<name>A0A0C2X473_AMAMK</name>
<feature type="transmembrane region" description="Helical" evidence="10">
    <location>
        <begin position="54"/>
        <end position="76"/>
    </location>
</feature>
<feature type="transmembrane region" description="Helical" evidence="10">
    <location>
        <begin position="205"/>
        <end position="227"/>
    </location>
</feature>
<feature type="transmembrane region" description="Helical" evidence="10">
    <location>
        <begin position="28"/>
        <end position="48"/>
    </location>
</feature>
<dbReference type="Pfam" id="PF01529">
    <property type="entry name" value="DHHC"/>
    <property type="match status" value="1"/>
</dbReference>
<comment type="subcellular location">
    <subcellularLocation>
        <location evidence="1">Membrane</location>
        <topology evidence="1">Multi-pass membrane protein</topology>
    </subcellularLocation>
</comment>
<dbReference type="PROSITE" id="PS50216">
    <property type="entry name" value="DHHC"/>
    <property type="match status" value="1"/>
</dbReference>
<feature type="domain" description="Palmitoyltransferase DHHC" evidence="11">
    <location>
        <begin position="120"/>
        <end position="241"/>
    </location>
</feature>
<evidence type="ECO:0000256" key="6">
    <source>
        <dbReference type="ARBA" id="ARBA00023139"/>
    </source>
</evidence>
<evidence type="ECO:0000256" key="9">
    <source>
        <dbReference type="ARBA" id="ARBA00048048"/>
    </source>
</evidence>
<keyword evidence="6" id="KW-0564">Palmitate</keyword>
<evidence type="ECO:0000256" key="1">
    <source>
        <dbReference type="ARBA" id="ARBA00004141"/>
    </source>
</evidence>
<dbReference type="HOGENOM" id="CLU_054274_1_0_1"/>
<dbReference type="EMBL" id="KN818253">
    <property type="protein sequence ID" value="KIL64061.1"/>
    <property type="molecule type" value="Genomic_DNA"/>
</dbReference>
<keyword evidence="2 10" id="KW-0808">Transferase</keyword>